<dbReference type="GO" id="GO:0016020">
    <property type="term" value="C:membrane"/>
    <property type="evidence" value="ECO:0007669"/>
    <property type="project" value="UniProtKB-SubCell"/>
</dbReference>
<dbReference type="InterPro" id="IPR033344">
    <property type="entry name" value="CURT1"/>
</dbReference>
<feature type="region of interest" description="Disordered" evidence="2">
    <location>
        <begin position="1"/>
        <end position="23"/>
    </location>
</feature>
<evidence type="ECO:0000313" key="5">
    <source>
        <dbReference type="EMBL" id="MDR9899204.1"/>
    </source>
</evidence>
<dbReference type="EMBL" id="JAALHA020000023">
    <property type="protein sequence ID" value="MDR9899204.1"/>
    <property type="molecule type" value="Genomic_DNA"/>
</dbReference>
<dbReference type="Pfam" id="PF14159">
    <property type="entry name" value="CAAD"/>
    <property type="match status" value="1"/>
</dbReference>
<dbReference type="Proteomes" id="UP000667802">
    <property type="component" value="Unassembled WGS sequence"/>
</dbReference>
<accession>A0AAP5IDE0</accession>
<gene>
    <name evidence="5" type="ORF">G7B40_032270</name>
</gene>
<feature type="transmembrane region" description="Helical" evidence="3">
    <location>
        <begin position="74"/>
        <end position="94"/>
    </location>
</feature>
<evidence type="ECO:0000256" key="1">
    <source>
        <dbReference type="ARBA" id="ARBA00004141"/>
    </source>
</evidence>
<dbReference type="GO" id="GO:0009579">
    <property type="term" value="C:thylakoid"/>
    <property type="evidence" value="ECO:0007669"/>
    <property type="project" value="InterPro"/>
</dbReference>
<comment type="subcellular location">
    <subcellularLocation>
        <location evidence="1">Membrane</location>
        <topology evidence="1">Multi-pass membrane protein</topology>
    </subcellularLocation>
</comment>
<feature type="compositionally biased region" description="Polar residues" evidence="2">
    <location>
        <begin position="1"/>
        <end position="20"/>
    </location>
</feature>
<sequence>MENEQQPSPSNYSDSTSTEPIASAEVSKMGTQPLLPSATGGNSQWEETAKTASDFLAQLPEYVGSFFRSYRRPILTIVLILAALVTFRILLALLDAVNDIPLIDPVFELVGIGYVTWFIFRYLLKTSTRQELAAQIRSLQNEFFGAEDS</sequence>
<evidence type="ECO:0000313" key="6">
    <source>
        <dbReference type="Proteomes" id="UP000667802"/>
    </source>
</evidence>
<evidence type="ECO:0000256" key="2">
    <source>
        <dbReference type="SAM" id="MobiDB-lite"/>
    </source>
</evidence>
<feature type="domain" description="Cyanobacterial aminoacyl-tRNA synthetase CAAD" evidence="4">
    <location>
        <begin position="61"/>
        <end position="145"/>
    </location>
</feature>
<keyword evidence="3" id="KW-0472">Membrane</keyword>
<organism evidence="5 6">
    <name type="scientific">Aetokthonos hydrillicola Thurmond2011</name>
    <dbReference type="NCBI Taxonomy" id="2712845"/>
    <lineage>
        <taxon>Bacteria</taxon>
        <taxon>Bacillati</taxon>
        <taxon>Cyanobacteriota</taxon>
        <taxon>Cyanophyceae</taxon>
        <taxon>Nostocales</taxon>
        <taxon>Hapalosiphonaceae</taxon>
        <taxon>Aetokthonos</taxon>
    </lineage>
</organism>
<protein>
    <submittedName>
        <fullName evidence="5">CAAD domain-containing protein</fullName>
    </submittedName>
</protein>
<name>A0AAP5IDE0_9CYAN</name>
<dbReference type="RefSeq" id="WP_208340747.1">
    <property type="nucleotide sequence ID" value="NZ_CAWQFN010000736.1"/>
</dbReference>
<dbReference type="PANTHER" id="PTHR33222">
    <property type="match status" value="1"/>
</dbReference>
<evidence type="ECO:0000259" key="4">
    <source>
        <dbReference type="Pfam" id="PF14159"/>
    </source>
</evidence>
<comment type="caution">
    <text evidence="5">The sequence shown here is derived from an EMBL/GenBank/DDBJ whole genome shotgun (WGS) entry which is preliminary data.</text>
</comment>
<dbReference type="PANTHER" id="PTHR33222:SF4">
    <property type="entry name" value="PROTEIN CURVATURE THYLAKOID 1A, CHLOROPLASTIC"/>
    <property type="match status" value="1"/>
</dbReference>
<dbReference type="InterPro" id="IPR025564">
    <property type="entry name" value="CAAD_dom"/>
</dbReference>
<proteinExistence type="predicted"/>
<reference evidence="6" key="1">
    <citation type="journal article" date="2021" name="Science">
        <title>Hunting the eagle killer: A cyanobacterial neurotoxin causes vacuolar myelinopathy.</title>
        <authorList>
            <person name="Breinlinger S."/>
            <person name="Phillips T.J."/>
            <person name="Haram B.N."/>
            <person name="Mares J."/>
            <person name="Martinez Yerena J.A."/>
            <person name="Hrouzek P."/>
            <person name="Sobotka R."/>
            <person name="Henderson W.M."/>
            <person name="Schmieder P."/>
            <person name="Williams S.M."/>
            <person name="Lauderdale J.D."/>
            <person name="Wilde H.D."/>
            <person name="Gerrin W."/>
            <person name="Kust A."/>
            <person name="Washington J.W."/>
            <person name="Wagner C."/>
            <person name="Geier B."/>
            <person name="Liebeke M."/>
            <person name="Enke H."/>
            <person name="Niedermeyer T.H.J."/>
            <person name="Wilde S.B."/>
        </authorList>
    </citation>
    <scope>NUCLEOTIDE SEQUENCE [LARGE SCALE GENOMIC DNA]</scope>
    <source>
        <strain evidence="6">Thurmond2011</strain>
    </source>
</reference>
<dbReference type="AlphaFoldDB" id="A0AAP5IDE0"/>
<evidence type="ECO:0000256" key="3">
    <source>
        <dbReference type="SAM" id="Phobius"/>
    </source>
</evidence>
<feature type="transmembrane region" description="Helical" evidence="3">
    <location>
        <begin position="106"/>
        <end position="124"/>
    </location>
</feature>
<keyword evidence="6" id="KW-1185">Reference proteome</keyword>
<keyword evidence="3" id="KW-1133">Transmembrane helix</keyword>
<keyword evidence="3" id="KW-0812">Transmembrane</keyword>